<feature type="domain" description="S-adenosylmethionine-dependent methyltransferase Rv2258c-like winged HTH" evidence="2">
    <location>
        <begin position="19"/>
        <end position="83"/>
    </location>
</feature>
<dbReference type="PANTHER" id="PTHR45128">
    <property type="entry name" value="METHYLTRANSFERASE TYPE 11"/>
    <property type="match status" value="1"/>
</dbReference>
<name>A0A8B6E6J6_MYTGA</name>
<dbReference type="CDD" id="cd02440">
    <property type="entry name" value="AdoMet_MTases"/>
    <property type="match status" value="1"/>
</dbReference>
<gene>
    <name evidence="3" type="ORF">MGAL_10B084255</name>
</gene>
<dbReference type="InterPro" id="IPR036388">
    <property type="entry name" value="WH-like_DNA-bd_sf"/>
</dbReference>
<keyword evidence="4" id="KW-1185">Reference proteome</keyword>
<evidence type="ECO:0008006" key="5">
    <source>
        <dbReference type="Google" id="ProtNLM"/>
    </source>
</evidence>
<dbReference type="Gene3D" id="3.40.50.150">
    <property type="entry name" value="Vaccinia Virus protein VP39"/>
    <property type="match status" value="1"/>
</dbReference>
<evidence type="ECO:0000259" key="2">
    <source>
        <dbReference type="Pfam" id="PF21320"/>
    </source>
</evidence>
<evidence type="ECO:0000313" key="4">
    <source>
        <dbReference type="Proteomes" id="UP000596742"/>
    </source>
</evidence>
<dbReference type="PANTHER" id="PTHR45128:SF1">
    <property type="entry name" value="S-ADENOSYLMETHIONINE-DEPENDENT METHYLTRANSFERASE RV2258C"/>
    <property type="match status" value="1"/>
</dbReference>
<dbReference type="SUPFAM" id="SSF53335">
    <property type="entry name" value="S-adenosyl-L-methionine-dependent methyltransferases"/>
    <property type="match status" value="1"/>
</dbReference>
<evidence type="ECO:0000259" key="1">
    <source>
        <dbReference type="Pfam" id="PF13847"/>
    </source>
</evidence>
<dbReference type="AlphaFoldDB" id="A0A8B6E6J6"/>
<feature type="domain" description="Methyltransferase" evidence="1">
    <location>
        <begin position="166"/>
        <end position="271"/>
    </location>
</feature>
<dbReference type="Proteomes" id="UP000596742">
    <property type="component" value="Unassembled WGS sequence"/>
</dbReference>
<dbReference type="OrthoDB" id="506498at2759"/>
<proteinExistence type="predicted"/>
<dbReference type="InterPro" id="IPR025714">
    <property type="entry name" value="Methyltranfer_dom"/>
</dbReference>
<protein>
    <recommendedName>
        <fullName evidence="5">Methyltransferase domain-containing protein</fullName>
    </recommendedName>
</protein>
<dbReference type="InterPro" id="IPR053173">
    <property type="entry name" value="SAM-binding_MTase"/>
</dbReference>
<dbReference type="Gene3D" id="1.10.10.10">
    <property type="entry name" value="Winged helix-like DNA-binding domain superfamily/Winged helix DNA-binding domain"/>
    <property type="match status" value="1"/>
</dbReference>
<accession>A0A8B6E6J6</accession>
<dbReference type="InterPro" id="IPR048711">
    <property type="entry name" value="WHD_Rv2258c"/>
</dbReference>
<dbReference type="EMBL" id="UYJE01004592">
    <property type="protein sequence ID" value="VDI29391.1"/>
    <property type="molecule type" value="Genomic_DNA"/>
</dbReference>
<dbReference type="SUPFAM" id="SSF46785">
    <property type="entry name" value="Winged helix' DNA-binding domain"/>
    <property type="match status" value="1"/>
</dbReference>
<comment type="caution">
    <text evidence="3">The sequence shown here is derived from an EMBL/GenBank/DDBJ whole genome shotgun (WGS) entry which is preliminary data.</text>
</comment>
<dbReference type="InterPro" id="IPR036390">
    <property type="entry name" value="WH_DNA-bd_sf"/>
</dbReference>
<organism evidence="3 4">
    <name type="scientific">Mytilus galloprovincialis</name>
    <name type="common">Mediterranean mussel</name>
    <dbReference type="NCBI Taxonomy" id="29158"/>
    <lineage>
        <taxon>Eukaryota</taxon>
        <taxon>Metazoa</taxon>
        <taxon>Spiralia</taxon>
        <taxon>Lophotrochozoa</taxon>
        <taxon>Mollusca</taxon>
        <taxon>Bivalvia</taxon>
        <taxon>Autobranchia</taxon>
        <taxon>Pteriomorphia</taxon>
        <taxon>Mytilida</taxon>
        <taxon>Mytiloidea</taxon>
        <taxon>Mytilidae</taxon>
        <taxon>Mytilinae</taxon>
        <taxon>Mytilus</taxon>
    </lineage>
</organism>
<dbReference type="Pfam" id="PF13847">
    <property type="entry name" value="Methyltransf_31"/>
    <property type="match status" value="1"/>
</dbReference>
<evidence type="ECO:0000313" key="3">
    <source>
        <dbReference type="EMBL" id="VDI29391.1"/>
    </source>
</evidence>
<dbReference type="Pfam" id="PF21320">
    <property type="entry name" value="WHD_Rv2258c"/>
    <property type="match status" value="1"/>
</dbReference>
<dbReference type="InterPro" id="IPR029063">
    <property type="entry name" value="SAM-dependent_MTases_sf"/>
</dbReference>
<reference evidence="3" key="1">
    <citation type="submission" date="2018-11" db="EMBL/GenBank/DDBJ databases">
        <authorList>
            <person name="Alioto T."/>
            <person name="Alioto T."/>
        </authorList>
    </citation>
    <scope>NUCLEOTIDE SEQUENCE</scope>
</reference>
<sequence>MADDSFCDVEKMVNDGLHSMVLAIGYKVGIVTVIIDSVEPCTAEEISNKANLNKRYVEEWLICMTAKGVVKIDDGKYYFPNKKQISEAAFVSTMLPIFAECFPDLEKVMKNKTENKGYPFPQKALVWEGQYKELSSFHDVTWLEDNVKPVIKSYFKDNKTNAATFNILDFGCGYGKLAFSLAKTYSNSLVWGVDIDAAAIDAGRNKAQKNSCLNVFFEKIVDGNMPDVWKEKFDFIIMSDVLHDLPDPNTIMANFRTVLKPGGYVIAFDPPIYTDHKKNIGYNDAIDFMPYSVFTCLPNSMSEKPAIGHGIGWGYEDKLKYIESQGFQVLAIDGEDVKFPKWRIVFQQITVPELSISLRETDRNLHKLVFSCCFRVNAKGMQHFLM</sequence>